<dbReference type="Pfam" id="PF00561">
    <property type="entry name" value="Abhydrolase_1"/>
    <property type="match status" value="1"/>
</dbReference>
<organism evidence="2 3">
    <name type="scientific">Antrihabitans stalagmiti</name>
    <dbReference type="NCBI Taxonomy" id="2799499"/>
    <lineage>
        <taxon>Bacteria</taxon>
        <taxon>Bacillati</taxon>
        <taxon>Actinomycetota</taxon>
        <taxon>Actinomycetes</taxon>
        <taxon>Mycobacteriales</taxon>
        <taxon>Nocardiaceae</taxon>
        <taxon>Antrihabitans</taxon>
    </lineage>
</organism>
<reference evidence="2" key="1">
    <citation type="submission" date="2020-12" db="EMBL/GenBank/DDBJ databases">
        <title>Antrihabitans popcorni sp. nov. and Antrihabitans auranticaus sp. nov., isolated from a larva cave.</title>
        <authorList>
            <person name="Lee S.D."/>
            <person name="Kim I.S."/>
        </authorList>
    </citation>
    <scope>NUCLEOTIDE SEQUENCE</scope>
    <source>
        <strain evidence="2">YC3-6</strain>
    </source>
</reference>
<dbReference type="GO" id="GO:0016787">
    <property type="term" value="F:hydrolase activity"/>
    <property type="evidence" value="ECO:0007669"/>
    <property type="project" value="UniProtKB-KW"/>
</dbReference>
<dbReference type="Proteomes" id="UP000655868">
    <property type="component" value="Unassembled WGS sequence"/>
</dbReference>
<dbReference type="PANTHER" id="PTHR46438:SF11">
    <property type="entry name" value="LIPASE-RELATED"/>
    <property type="match status" value="1"/>
</dbReference>
<dbReference type="InterPro" id="IPR000639">
    <property type="entry name" value="Epox_hydrolase-like"/>
</dbReference>
<dbReference type="AlphaFoldDB" id="A0A934NMU6"/>
<evidence type="ECO:0000259" key="1">
    <source>
        <dbReference type="Pfam" id="PF00561"/>
    </source>
</evidence>
<dbReference type="InterPro" id="IPR029058">
    <property type="entry name" value="AB_hydrolase_fold"/>
</dbReference>
<dbReference type="PRINTS" id="PR00111">
    <property type="entry name" value="ABHYDROLASE"/>
</dbReference>
<dbReference type="RefSeq" id="WP_199702657.1">
    <property type="nucleotide sequence ID" value="NZ_JAEMNV010000001.1"/>
</dbReference>
<protein>
    <submittedName>
        <fullName evidence="2">Alpha/beta fold hydrolase</fullName>
    </submittedName>
</protein>
<proteinExistence type="predicted"/>
<keyword evidence="3" id="KW-1185">Reference proteome</keyword>
<sequence>MTTTLGFEPTSRTVAGEYDLHYHEAGSGPVLLLLHGSGPGVSGWSNFAGNFPVFAQQYRTIILDLSGFGRSPALEWNDVYPRVAADSIRFFLDELGIDRVDIIGNSMGGNVATEFALAHPDRVRRMVLMGPGGLAVNSFAPSVSEGSRRLFEFLANPTRDGMVAWVDTMVGNPAVVSDELIDQRMENALQPGAIARTLAIFQTFSDPRFADRPQLWARAAEVQHETLLIWGRDDRMLPYEGALFPFRQMPNAELHVFAKCGHWAQIERKADFERLALEFLGR</sequence>
<dbReference type="Gene3D" id="3.40.50.1820">
    <property type="entry name" value="alpha/beta hydrolase"/>
    <property type="match status" value="1"/>
</dbReference>
<keyword evidence="2" id="KW-0378">Hydrolase</keyword>
<evidence type="ECO:0000313" key="2">
    <source>
        <dbReference type="EMBL" id="MBJ8338136.1"/>
    </source>
</evidence>
<dbReference type="PRINTS" id="PR00412">
    <property type="entry name" value="EPOXHYDRLASE"/>
</dbReference>
<evidence type="ECO:0000313" key="3">
    <source>
        <dbReference type="Proteomes" id="UP000655868"/>
    </source>
</evidence>
<gene>
    <name evidence="2" type="ORF">JGU71_04490</name>
</gene>
<dbReference type="PANTHER" id="PTHR46438">
    <property type="entry name" value="ALPHA/BETA-HYDROLASES SUPERFAMILY PROTEIN"/>
    <property type="match status" value="1"/>
</dbReference>
<comment type="caution">
    <text evidence="2">The sequence shown here is derived from an EMBL/GenBank/DDBJ whole genome shotgun (WGS) entry which is preliminary data.</text>
</comment>
<accession>A0A934NMU6</accession>
<dbReference type="InterPro" id="IPR000073">
    <property type="entry name" value="AB_hydrolase_1"/>
</dbReference>
<name>A0A934NMU6_9NOCA</name>
<dbReference type="EMBL" id="JAEMNV010000001">
    <property type="protein sequence ID" value="MBJ8338136.1"/>
    <property type="molecule type" value="Genomic_DNA"/>
</dbReference>
<dbReference type="SUPFAM" id="SSF53474">
    <property type="entry name" value="alpha/beta-Hydrolases"/>
    <property type="match status" value="1"/>
</dbReference>
<feature type="domain" description="AB hydrolase-1" evidence="1">
    <location>
        <begin position="29"/>
        <end position="268"/>
    </location>
</feature>